<dbReference type="InterPro" id="IPR013762">
    <property type="entry name" value="Integrase-like_cat_sf"/>
</dbReference>
<comment type="caution">
    <text evidence="3">The sequence shown here is derived from an EMBL/GenBank/DDBJ whole genome shotgun (WGS) entry which is preliminary data.</text>
</comment>
<dbReference type="SUPFAM" id="SSF56349">
    <property type="entry name" value="DNA breaking-rejoining enzymes"/>
    <property type="match status" value="1"/>
</dbReference>
<keyword evidence="4" id="KW-1185">Reference proteome</keyword>
<reference evidence="3 4" key="1">
    <citation type="submission" date="2019-12" db="EMBL/GenBank/DDBJ databases">
        <title>Comparative genomics gives insights into the taxonomy of the Azoarcus-Aromatoleum group and reveals separate origins of nif in the plant-associated Azoarcus and non-plant-associated Aromatoleum sub-groups.</title>
        <authorList>
            <person name="Lafos M."/>
            <person name="Maluk M."/>
            <person name="Batista M."/>
            <person name="Junghare M."/>
            <person name="Carmona M."/>
            <person name="Faoro H."/>
            <person name="Cruz L.M."/>
            <person name="Battistoni F."/>
            <person name="De Souza E."/>
            <person name="Pedrosa F."/>
            <person name="Chen W.-M."/>
            <person name="Poole P.S."/>
            <person name="Dixon R.A."/>
            <person name="James E.K."/>
        </authorList>
    </citation>
    <scope>NUCLEOTIDE SEQUENCE [LARGE SCALE GENOMIC DNA]</scope>
    <source>
        <strain evidence="3 4">22Lin</strain>
    </source>
</reference>
<accession>A0ABX1QJ07</accession>
<dbReference type="Pfam" id="PF00589">
    <property type="entry name" value="Phage_integrase"/>
    <property type="match status" value="1"/>
</dbReference>
<dbReference type="PROSITE" id="PS51898">
    <property type="entry name" value="TYR_RECOMBINASE"/>
    <property type="match status" value="1"/>
</dbReference>
<protein>
    <submittedName>
        <fullName evidence="3">Tyrosine-type recombinase/integrase</fullName>
    </submittedName>
</protein>
<organism evidence="3 4">
    <name type="scientific">Aromatoleum diolicum</name>
    <dbReference type="NCBI Taxonomy" id="75796"/>
    <lineage>
        <taxon>Bacteria</taxon>
        <taxon>Pseudomonadati</taxon>
        <taxon>Pseudomonadota</taxon>
        <taxon>Betaproteobacteria</taxon>
        <taxon>Rhodocyclales</taxon>
        <taxon>Rhodocyclaceae</taxon>
        <taxon>Aromatoleum</taxon>
    </lineage>
</organism>
<dbReference type="EMBL" id="WTVQ01000080">
    <property type="protein sequence ID" value="NMG77660.1"/>
    <property type="molecule type" value="Genomic_DNA"/>
</dbReference>
<evidence type="ECO:0000259" key="2">
    <source>
        <dbReference type="PROSITE" id="PS51898"/>
    </source>
</evidence>
<gene>
    <name evidence="3" type="ORF">GPA25_23185</name>
</gene>
<evidence type="ECO:0000313" key="3">
    <source>
        <dbReference type="EMBL" id="NMG77660.1"/>
    </source>
</evidence>
<evidence type="ECO:0000313" key="4">
    <source>
        <dbReference type="Proteomes" id="UP000648984"/>
    </source>
</evidence>
<keyword evidence="1" id="KW-0233">DNA recombination</keyword>
<dbReference type="Gene3D" id="1.10.443.10">
    <property type="entry name" value="Intergrase catalytic core"/>
    <property type="match status" value="1"/>
</dbReference>
<dbReference type="Proteomes" id="UP000648984">
    <property type="component" value="Unassembled WGS sequence"/>
</dbReference>
<dbReference type="InterPro" id="IPR011010">
    <property type="entry name" value="DNA_brk_join_enz"/>
</dbReference>
<name>A0ABX1QJ07_9RHOO</name>
<dbReference type="InterPro" id="IPR002104">
    <property type="entry name" value="Integrase_catalytic"/>
</dbReference>
<evidence type="ECO:0000256" key="1">
    <source>
        <dbReference type="ARBA" id="ARBA00023172"/>
    </source>
</evidence>
<proteinExistence type="predicted"/>
<feature type="domain" description="Tyr recombinase" evidence="2">
    <location>
        <begin position="1"/>
        <end position="141"/>
    </location>
</feature>
<sequence>MIPGFATLVQARRHTPPKQVRYPTDRQFASGYSPPRLTTAWVREPARAPAQPLFPNASGGQLSAHGVHYLLAKHVAVATVACPSLKHKRVSPHVLRHTTAMNLLQEGAEQCVIALWLGHESIETTQIYLDANLELKQRVLDMTTPPEGKPGRYRPDDRLLAFLKSL</sequence>